<protein>
    <submittedName>
        <fullName evidence="8">Dihydroxyacetone kinase</fullName>
    </submittedName>
</protein>
<keyword evidence="9" id="KW-1185">Reference proteome</keyword>
<keyword evidence="1" id="KW-0808">Transferase</keyword>
<dbReference type="Proteomes" id="UP000070134">
    <property type="component" value="Chromosome"/>
</dbReference>
<dbReference type="Gene3D" id="1.25.40.340">
    <property type="match status" value="1"/>
</dbReference>
<dbReference type="InterPro" id="IPR004006">
    <property type="entry name" value="DhaK_dom"/>
</dbReference>
<dbReference type="GO" id="GO:0004371">
    <property type="term" value="F:glycerone kinase activity"/>
    <property type="evidence" value="ECO:0007669"/>
    <property type="project" value="InterPro"/>
</dbReference>
<dbReference type="Pfam" id="PF02734">
    <property type="entry name" value="Dak2"/>
    <property type="match status" value="1"/>
</dbReference>
<dbReference type="GO" id="GO:0006796">
    <property type="term" value="P:phosphate-containing compound metabolic process"/>
    <property type="evidence" value="ECO:0007669"/>
    <property type="project" value="UniProtKB-ARBA"/>
</dbReference>
<dbReference type="PANTHER" id="PTHR28629">
    <property type="entry name" value="TRIOKINASE/FMN CYCLASE"/>
    <property type="match status" value="1"/>
</dbReference>
<dbReference type="Gene3D" id="3.40.50.10440">
    <property type="entry name" value="Dihydroxyacetone kinase, domain 1"/>
    <property type="match status" value="1"/>
</dbReference>
<evidence type="ECO:0000256" key="2">
    <source>
        <dbReference type="ARBA" id="ARBA00022741"/>
    </source>
</evidence>
<feature type="domain" description="DhaK" evidence="7">
    <location>
        <begin position="7"/>
        <end position="329"/>
    </location>
</feature>
<dbReference type="FunFam" id="1.25.40.340:FF:000002">
    <property type="entry name" value="Dihydroxyacetone kinase, L subunit"/>
    <property type="match status" value="1"/>
</dbReference>
<evidence type="ECO:0000256" key="4">
    <source>
        <dbReference type="ARBA" id="ARBA00022840"/>
    </source>
</evidence>
<keyword evidence="2" id="KW-0547">Nucleotide-binding</keyword>
<evidence type="ECO:0000256" key="1">
    <source>
        <dbReference type="ARBA" id="ARBA00022679"/>
    </source>
</evidence>
<feature type="domain" description="DhaL" evidence="6">
    <location>
        <begin position="367"/>
        <end position="569"/>
    </location>
</feature>
<evidence type="ECO:0000313" key="8">
    <source>
        <dbReference type="EMBL" id="AMM34145.1"/>
    </source>
</evidence>
<dbReference type="FunFam" id="3.40.50.10440:FF:000003">
    <property type="entry name" value="Homodimeric dihydroxyacetone kinase"/>
    <property type="match status" value="1"/>
</dbReference>
<feature type="coiled-coil region" evidence="5">
    <location>
        <begin position="366"/>
        <end position="393"/>
    </location>
</feature>
<keyword evidence="3 8" id="KW-0418">Kinase</keyword>
<evidence type="ECO:0000259" key="6">
    <source>
        <dbReference type="PROSITE" id="PS51480"/>
    </source>
</evidence>
<dbReference type="InterPro" id="IPR004007">
    <property type="entry name" value="DhaL_dom"/>
</dbReference>
<dbReference type="PANTHER" id="PTHR28629:SF4">
    <property type="entry name" value="TRIOKINASE_FMN CYCLASE"/>
    <property type="match status" value="1"/>
</dbReference>
<dbReference type="GO" id="GO:0005524">
    <property type="term" value="F:ATP binding"/>
    <property type="evidence" value="ECO:0007669"/>
    <property type="project" value="UniProtKB-KW"/>
</dbReference>
<reference evidence="8 9" key="1">
    <citation type="submission" date="2016-02" db="EMBL/GenBank/DDBJ databases">
        <title>Complete genome of Sinomonas atrocyanea KCTC 3377.</title>
        <authorList>
            <person name="Kim K.M."/>
        </authorList>
    </citation>
    <scope>NUCLEOTIDE SEQUENCE [LARGE SCALE GENOMIC DNA]</scope>
    <source>
        <strain evidence="8 9">KCTC 3377</strain>
    </source>
</reference>
<dbReference type="GO" id="GO:0005829">
    <property type="term" value="C:cytosol"/>
    <property type="evidence" value="ECO:0007669"/>
    <property type="project" value="TreeGrafter"/>
</dbReference>
<dbReference type="SMART" id="SM01120">
    <property type="entry name" value="Dak2"/>
    <property type="match status" value="1"/>
</dbReference>
<sequence>MTRIANDPADFADEALAGFCDVHADLVRQVPGGAVRRRRPARPKVAVLVGGGSGHYPAFAGLIGAGFADGAVVGNIFTSPSTQQACTVARAAETGAGVVFTYGNYAGDVMNFGLASERLAAEGIRAENVLVTDDVASAPAAEADRRRGIAGDFVVFKAMGAAAEAGLSLDEVVRIGRKANSRTRTLGTAFSGCTFPGADAPLFTLPEGHMGLGLGIHGEPGLRDVPLPSAAELGRPLVEGVLAEAPAGEGHQGRIAVILNGLGSTKHEELFVLWGTVAPLLREAGYEIVAPEVGELVTSLDMAGVSLTVTWLDEELEELWLAPAETPAFRRGAVAAASAVESADDDGGPATAVEAPPSSEASRGYAAACVAALEAASGRLAELEAELGAMDAVAGDGDHGRGMVRGAGAAVAAAREALGAGRGAGSVLAAGGDAWADRAGGTSGVLWGAGLRAWGEALGDLEVPDGAQVAAGISAFAARIAALGGAQPGDKTLVDALVPFEEELRRAVVRGEGLAEAWGGACRAAESAAAATAGLTPRKGRARPLAEKSVGTPDPGATSLAAVFAALGPAIVAATQEEVSA</sequence>
<dbReference type="InterPro" id="IPR050861">
    <property type="entry name" value="Dihydroxyacetone_Kinase"/>
</dbReference>
<dbReference type="EMBL" id="CP014518">
    <property type="protein sequence ID" value="AMM34145.1"/>
    <property type="molecule type" value="Genomic_DNA"/>
</dbReference>
<dbReference type="RefSeq" id="WP_066500473.1">
    <property type="nucleotide sequence ID" value="NZ_BJMO01000038.1"/>
</dbReference>
<proteinExistence type="predicted"/>
<evidence type="ECO:0000259" key="7">
    <source>
        <dbReference type="PROSITE" id="PS51481"/>
    </source>
</evidence>
<dbReference type="SUPFAM" id="SSF82549">
    <property type="entry name" value="DAK1/DegV-like"/>
    <property type="match status" value="1"/>
</dbReference>
<keyword evidence="4" id="KW-0067">ATP-binding</keyword>
<dbReference type="STRING" id="37927.SA2016_3485"/>
<dbReference type="Gene3D" id="3.30.1180.20">
    <property type="entry name" value="Dihydroxyacetone kinase, domain 2"/>
    <property type="match status" value="1"/>
</dbReference>
<dbReference type="AlphaFoldDB" id="A0A127A688"/>
<evidence type="ECO:0000256" key="3">
    <source>
        <dbReference type="ARBA" id="ARBA00022777"/>
    </source>
</evidence>
<name>A0A127A688_9MICC</name>
<dbReference type="GO" id="GO:0019563">
    <property type="term" value="P:glycerol catabolic process"/>
    <property type="evidence" value="ECO:0007669"/>
    <property type="project" value="TreeGrafter"/>
</dbReference>
<dbReference type="PROSITE" id="PS51481">
    <property type="entry name" value="DHAK"/>
    <property type="match status" value="1"/>
</dbReference>
<accession>A0A127A688</accession>
<evidence type="ECO:0000256" key="5">
    <source>
        <dbReference type="SAM" id="Coils"/>
    </source>
</evidence>
<dbReference type="NCBIfam" id="NF011049">
    <property type="entry name" value="PRK14479.1"/>
    <property type="match status" value="1"/>
</dbReference>
<dbReference type="Pfam" id="PF02733">
    <property type="entry name" value="Dak1"/>
    <property type="match status" value="1"/>
</dbReference>
<dbReference type="InterPro" id="IPR036117">
    <property type="entry name" value="DhaL_dom_sf"/>
</dbReference>
<dbReference type="SUPFAM" id="SSF101473">
    <property type="entry name" value="DhaL-like"/>
    <property type="match status" value="1"/>
</dbReference>
<keyword evidence="5" id="KW-0175">Coiled coil</keyword>
<evidence type="ECO:0000313" key="9">
    <source>
        <dbReference type="Proteomes" id="UP000070134"/>
    </source>
</evidence>
<gene>
    <name evidence="8" type="ORF">SA2016_3485</name>
</gene>
<dbReference type="PATRIC" id="fig|37927.3.peg.3576"/>
<dbReference type="OrthoDB" id="9806345at2"/>
<dbReference type="PROSITE" id="PS51480">
    <property type="entry name" value="DHAL"/>
    <property type="match status" value="1"/>
</dbReference>
<organism evidence="8 9">
    <name type="scientific">Sinomonas atrocyanea</name>
    <dbReference type="NCBI Taxonomy" id="37927"/>
    <lineage>
        <taxon>Bacteria</taxon>
        <taxon>Bacillati</taxon>
        <taxon>Actinomycetota</taxon>
        <taxon>Actinomycetes</taxon>
        <taxon>Micrococcales</taxon>
        <taxon>Micrococcaceae</taxon>
        <taxon>Sinomonas</taxon>
    </lineage>
</organism>
<dbReference type="KEGG" id="satk:SA2016_3485"/>